<keyword evidence="2" id="KW-1185">Reference proteome</keyword>
<protein>
    <submittedName>
        <fullName evidence="3">Uncharacterized protein</fullName>
    </submittedName>
</protein>
<feature type="region of interest" description="Disordered" evidence="1">
    <location>
        <begin position="38"/>
        <end position="103"/>
    </location>
</feature>
<evidence type="ECO:0000256" key="1">
    <source>
        <dbReference type="SAM" id="MobiDB-lite"/>
    </source>
</evidence>
<name>A0A0K0FR31_STRVS</name>
<dbReference type="AlphaFoldDB" id="A0A0K0FR31"/>
<sequence length="132" mass="15170">MTFLYYIKKYIFLTSLIKVVISVFRGGEPRLSIVSLSSKGSVSSRSTEISRLSRGSSLNSVRSQKHPSRRGSINSRRRSSHSTSGRNSRRGSDFSTESNVALGNQKYRKHRTWFSRFKKIFKVNKRRYSKNG</sequence>
<evidence type="ECO:0000313" key="2">
    <source>
        <dbReference type="Proteomes" id="UP000035680"/>
    </source>
</evidence>
<dbReference type="WBParaSite" id="SVE_1224700.1">
    <property type="protein sequence ID" value="SVE_1224700.1"/>
    <property type="gene ID" value="SVE_1224700"/>
</dbReference>
<dbReference type="Proteomes" id="UP000035680">
    <property type="component" value="Unassembled WGS sequence"/>
</dbReference>
<organism evidence="2 3">
    <name type="scientific">Strongyloides venezuelensis</name>
    <name type="common">Threadworm</name>
    <dbReference type="NCBI Taxonomy" id="75913"/>
    <lineage>
        <taxon>Eukaryota</taxon>
        <taxon>Metazoa</taxon>
        <taxon>Ecdysozoa</taxon>
        <taxon>Nematoda</taxon>
        <taxon>Chromadorea</taxon>
        <taxon>Rhabditida</taxon>
        <taxon>Tylenchina</taxon>
        <taxon>Panagrolaimomorpha</taxon>
        <taxon>Strongyloidoidea</taxon>
        <taxon>Strongyloididae</taxon>
        <taxon>Strongyloides</taxon>
    </lineage>
</organism>
<feature type="compositionally biased region" description="Polar residues" evidence="1">
    <location>
        <begin position="47"/>
        <end position="62"/>
    </location>
</feature>
<feature type="compositionally biased region" description="Basic residues" evidence="1">
    <location>
        <begin position="63"/>
        <end position="80"/>
    </location>
</feature>
<accession>A0A0K0FR31</accession>
<feature type="compositionally biased region" description="Polar residues" evidence="1">
    <location>
        <begin position="93"/>
        <end position="102"/>
    </location>
</feature>
<reference evidence="2" key="1">
    <citation type="submission" date="2014-07" db="EMBL/GenBank/DDBJ databases">
        <authorList>
            <person name="Martin A.A"/>
            <person name="De Silva N."/>
        </authorList>
    </citation>
    <scope>NUCLEOTIDE SEQUENCE</scope>
</reference>
<reference evidence="3" key="2">
    <citation type="submission" date="2015-08" db="UniProtKB">
        <authorList>
            <consortium name="WormBaseParasite"/>
        </authorList>
    </citation>
    <scope>IDENTIFICATION</scope>
</reference>
<evidence type="ECO:0000313" key="3">
    <source>
        <dbReference type="WBParaSite" id="SVE_1224700.1"/>
    </source>
</evidence>
<proteinExistence type="predicted"/>